<comment type="caution">
    <text evidence="8">The sequence shown here is derived from an EMBL/GenBank/DDBJ whole genome shotgun (WGS) entry which is preliminary data.</text>
</comment>
<dbReference type="InterPro" id="IPR026992">
    <property type="entry name" value="DIOX_N"/>
</dbReference>
<evidence type="ECO:0000313" key="8">
    <source>
        <dbReference type="EMBL" id="RXI03950.1"/>
    </source>
</evidence>
<evidence type="ECO:0000259" key="7">
    <source>
        <dbReference type="PROSITE" id="PS51471"/>
    </source>
</evidence>
<dbReference type="Pfam" id="PF03171">
    <property type="entry name" value="2OG-FeII_Oxy"/>
    <property type="match status" value="1"/>
</dbReference>
<dbReference type="SUPFAM" id="SSF51197">
    <property type="entry name" value="Clavaminate synthase-like"/>
    <property type="match status" value="1"/>
</dbReference>
<dbReference type="InterPro" id="IPR027443">
    <property type="entry name" value="IPNS-like_sf"/>
</dbReference>
<evidence type="ECO:0000313" key="9">
    <source>
        <dbReference type="Proteomes" id="UP000290289"/>
    </source>
</evidence>
<organism evidence="8 9">
    <name type="scientific">Malus domestica</name>
    <name type="common">Apple</name>
    <name type="synonym">Pyrus malus</name>
    <dbReference type="NCBI Taxonomy" id="3750"/>
    <lineage>
        <taxon>Eukaryota</taxon>
        <taxon>Viridiplantae</taxon>
        <taxon>Streptophyta</taxon>
        <taxon>Embryophyta</taxon>
        <taxon>Tracheophyta</taxon>
        <taxon>Spermatophyta</taxon>
        <taxon>Magnoliopsida</taxon>
        <taxon>eudicotyledons</taxon>
        <taxon>Gunneridae</taxon>
        <taxon>Pentapetalae</taxon>
        <taxon>rosids</taxon>
        <taxon>fabids</taxon>
        <taxon>Rosales</taxon>
        <taxon>Rosaceae</taxon>
        <taxon>Amygdaloideae</taxon>
        <taxon>Maleae</taxon>
        <taxon>Malus</taxon>
    </lineage>
</organism>
<keyword evidence="5 6" id="KW-0408">Iron</keyword>
<sequence length="375" mass="42028">MVAPNTNEVPTNYDRKSEVKAFDETREGVKGLVDAGVAEVPRIFHQPPQLDDQYSINNTSTDSEATQFSIPLIDLEGHGNPTSRNEIVAKVGEASETWGFFQIANHGIPVGVLEGIREGVRGFFEQDTRVKKEFYTRDHSKPLRYNTNFDLYSSPAANWRDTFLCYMAPNPPKPEDLPEVCRDVLIEYSKRVMELGKLLFELLSEALGLKPSHLNNIECSKGLQVLGHYYPACPQPELTLGTSKHADDSFLTVVLQDHIGGLQVVDRQNKWIDVPPVPGALVVNIGDLLQLISNDRFKSIEHRVLANREGPRISVASFFSTGLLPFTNLYGPIKELVSEDNPPKYRETTVRDYDTHFCDKGLDGTSALSHFKIRT</sequence>
<keyword evidence="4 6" id="KW-0560">Oxidoreductase</keyword>
<evidence type="ECO:0000256" key="5">
    <source>
        <dbReference type="ARBA" id="ARBA00023004"/>
    </source>
</evidence>
<dbReference type="Pfam" id="PF14226">
    <property type="entry name" value="DIOX_N"/>
    <property type="match status" value="1"/>
</dbReference>
<gene>
    <name evidence="8" type="ORF">DVH24_038224</name>
</gene>
<dbReference type="Proteomes" id="UP000290289">
    <property type="component" value="Chromosome 3"/>
</dbReference>
<dbReference type="Gene3D" id="2.60.120.330">
    <property type="entry name" value="B-lactam Antibiotic, Isopenicillin N Synthase, Chain"/>
    <property type="match status" value="1"/>
</dbReference>
<dbReference type="GO" id="GO:0051213">
    <property type="term" value="F:dioxygenase activity"/>
    <property type="evidence" value="ECO:0007669"/>
    <property type="project" value="UniProtKB-ARBA"/>
</dbReference>
<dbReference type="AlphaFoldDB" id="A0A498K6W2"/>
<evidence type="ECO:0000256" key="3">
    <source>
        <dbReference type="ARBA" id="ARBA00022723"/>
    </source>
</evidence>
<comment type="cofactor">
    <cofactor evidence="1">
        <name>Fe cation</name>
        <dbReference type="ChEBI" id="CHEBI:24875"/>
    </cofactor>
</comment>
<accession>A0A498K6W2</accession>
<dbReference type="EMBL" id="RDQH01000329">
    <property type="protein sequence ID" value="RXI03950.1"/>
    <property type="molecule type" value="Genomic_DNA"/>
</dbReference>
<name>A0A498K6W2_MALDO</name>
<feature type="domain" description="Fe2OG dioxygenase" evidence="7">
    <location>
        <begin position="221"/>
        <end position="322"/>
    </location>
</feature>
<comment type="similarity">
    <text evidence="2 6">Belongs to the iron/ascorbate-dependent oxidoreductase family.</text>
</comment>
<dbReference type="PANTHER" id="PTHR10209:SF791">
    <property type="entry name" value="1-AMINOCYCLOPROPANE-1-CARBOXYLATE OXIDASE HOMOLOG 1"/>
    <property type="match status" value="1"/>
</dbReference>
<dbReference type="PROSITE" id="PS51471">
    <property type="entry name" value="FE2OG_OXY"/>
    <property type="match status" value="1"/>
</dbReference>
<proteinExistence type="inferred from homology"/>
<protein>
    <recommendedName>
        <fullName evidence="7">Fe2OG dioxygenase domain-containing protein</fullName>
    </recommendedName>
</protein>
<keyword evidence="3 6" id="KW-0479">Metal-binding</keyword>
<dbReference type="FunFam" id="2.60.120.330:FF:000005">
    <property type="entry name" value="1-aminocyclopropane-1-carboxylate oxidase homolog 1"/>
    <property type="match status" value="1"/>
</dbReference>
<evidence type="ECO:0000256" key="4">
    <source>
        <dbReference type="ARBA" id="ARBA00023002"/>
    </source>
</evidence>
<dbReference type="PANTHER" id="PTHR10209">
    <property type="entry name" value="OXIDOREDUCTASE, 2OG-FE II OXYGENASE FAMILY PROTEIN"/>
    <property type="match status" value="1"/>
</dbReference>
<reference evidence="8 9" key="1">
    <citation type="submission" date="2018-10" db="EMBL/GenBank/DDBJ databases">
        <title>A high-quality apple genome assembly.</title>
        <authorList>
            <person name="Hu J."/>
        </authorList>
    </citation>
    <scope>NUCLEOTIDE SEQUENCE [LARGE SCALE GENOMIC DNA]</scope>
    <source>
        <strain evidence="9">cv. HFTH1</strain>
        <tissue evidence="8">Young leaf</tissue>
    </source>
</reference>
<evidence type="ECO:0000256" key="6">
    <source>
        <dbReference type="RuleBase" id="RU003682"/>
    </source>
</evidence>
<keyword evidence="9" id="KW-1185">Reference proteome</keyword>
<evidence type="ECO:0000256" key="1">
    <source>
        <dbReference type="ARBA" id="ARBA00001962"/>
    </source>
</evidence>
<dbReference type="InterPro" id="IPR005123">
    <property type="entry name" value="Oxoglu/Fe-dep_dioxygenase_dom"/>
</dbReference>
<evidence type="ECO:0000256" key="2">
    <source>
        <dbReference type="ARBA" id="ARBA00008056"/>
    </source>
</evidence>
<dbReference type="GO" id="GO:0046872">
    <property type="term" value="F:metal ion binding"/>
    <property type="evidence" value="ECO:0007669"/>
    <property type="project" value="UniProtKB-KW"/>
</dbReference>
<dbReference type="InterPro" id="IPR044861">
    <property type="entry name" value="IPNS-like_FE2OG_OXY"/>
</dbReference>